<dbReference type="SFLD" id="SFLDG00363">
    <property type="entry name" value="AMPS_(cytGST):_Alpha-__Mu-__Pi"/>
    <property type="match status" value="1"/>
</dbReference>
<dbReference type="InterPro" id="IPR004046">
    <property type="entry name" value="GST_C"/>
</dbReference>
<dbReference type="InterPro" id="IPR040079">
    <property type="entry name" value="Glutathione_S-Trfase"/>
</dbReference>
<dbReference type="PROSITE" id="PS50404">
    <property type="entry name" value="GST_NTER"/>
    <property type="match status" value="1"/>
</dbReference>
<dbReference type="CDD" id="cd03192">
    <property type="entry name" value="GST_C_Sigma_like"/>
    <property type="match status" value="1"/>
</dbReference>
<dbReference type="PANTHER" id="PTHR11571">
    <property type="entry name" value="GLUTATHIONE S-TRANSFERASE"/>
    <property type="match status" value="1"/>
</dbReference>
<feature type="domain" description="GST N-terminal" evidence="1">
    <location>
        <begin position="5"/>
        <end position="82"/>
    </location>
</feature>
<dbReference type="SUPFAM" id="SSF47616">
    <property type="entry name" value="GST C-terminal domain-like"/>
    <property type="match status" value="1"/>
</dbReference>
<evidence type="ECO:0000259" key="1">
    <source>
        <dbReference type="PROSITE" id="PS50404"/>
    </source>
</evidence>
<protein>
    <submittedName>
        <fullName evidence="4">Glutathione transferase</fullName>
    </submittedName>
</protein>
<dbReference type="CDD" id="cd03039">
    <property type="entry name" value="GST_N_Sigma_like"/>
    <property type="match status" value="1"/>
</dbReference>
<dbReference type="InterPro" id="IPR010987">
    <property type="entry name" value="Glutathione-S-Trfase_C-like"/>
</dbReference>
<dbReference type="AlphaFoldDB" id="A0A0N5BYD0"/>
<dbReference type="Pfam" id="PF14497">
    <property type="entry name" value="GST_C_3"/>
    <property type="match status" value="1"/>
</dbReference>
<dbReference type="Proteomes" id="UP000046392">
    <property type="component" value="Unplaced"/>
</dbReference>
<accession>A0A0N5BYD0</accession>
<dbReference type="PANTHER" id="PTHR11571:SF150">
    <property type="entry name" value="GLUTATHIONE S-TRANSFERASE"/>
    <property type="match status" value="1"/>
</dbReference>
<dbReference type="Pfam" id="PF02798">
    <property type="entry name" value="GST_N"/>
    <property type="match status" value="1"/>
</dbReference>
<dbReference type="GO" id="GO:0006749">
    <property type="term" value="P:glutathione metabolic process"/>
    <property type="evidence" value="ECO:0007669"/>
    <property type="project" value="TreeGrafter"/>
</dbReference>
<dbReference type="SFLD" id="SFLDS00019">
    <property type="entry name" value="Glutathione_Transferase_(cytos"/>
    <property type="match status" value="1"/>
</dbReference>
<reference evidence="4" key="1">
    <citation type="submission" date="2017-02" db="UniProtKB">
        <authorList>
            <consortium name="WormBaseParasite"/>
        </authorList>
    </citation>
    <scope>IDENTIFICATION</scope>
</reference>
<evidence type="ECO:0000259" key="2">
    <source>
        <dbReference type="PROSITE" id="PS50405"/>
    </source>
</evidence>
<proteinExistence type="predicted"/>
<dbReference type="GO" id="GO:0004364">
    <property type="term" value="F:glutathione transferase activity"/>
    <property type="evidence" value="ECO:0007669"/>
    <property type="project" value="TreeGrafter"/>
</dbReference>
<dbReference type="Gene3D" id="3.40.30.10">
    <property type="entry name" value="Glutaredoxin"/>
    <property type="match status" value="1"/>
</dbReference>
<dbReference type="InterPro" id="IPR036282">
    <property type="entry name" value="Glutathione-S-Trfase_C_sf"/>
</dbReference>
<feature type="domain" description="GST C-terminal" evidence="2">
    <location>
        <begin position="84"/>
        <end position="208"/>
    </location>
</feature>
<dbReference type="FunFam" id="3.40.30.10:FF:000258">
    <property type="entry name" value="Glutathione S-transferase"/>
    <property type="match status" value="1"/>
</dbReference>
<organism evidence="3 4">
    <name type="scientific">Strongyloides papillosus</name>
    <name type="common">Intestinal threadworm</name>
    <dbReference type="NCBI Taxonomy" id="174720"/>
    <lineage>
        <taxon>Eukaryota</taxon>
        <taxon>Metazoa</taxon>
        <taxon>Ecdysozoa</taxon>
        <taxon>Nematoda</taxon>
        <taxon>Chromadorea</taxon>
        <taxon>Rhabditida</taxon>
        <taxon>Tylenchina</taxon>
        <taxon>Panagrolaimomorpha</taxon>
        <taxon>Strongyloidoidea</taxon>
        <taxon>Strongyloididae</taxon>
        <taxon>Strongyloides</taxon>
    </lineage>
</organism>
<dbReference type="InterPro" id="IPR004045">
    <property type="entry name" value="Glutathione_S-Trfase_N"/>
</dbReference>
<dbReference type="PROSITE" id="PS50405">
    <property type="entry name" value="GST_CTER"/>
    <property type="match status" value="1"/>
</dbReference>
<keyword evidence="3" id="KW-1185">Reference proteome</keyword>
<dbReference type="STRING" id="174720.A0A0N5BYD0"/>
<name>A0A0N5BYD0_STREA</name>
<evidence type="ECO:0000313" key="4">
    <source>
        <dbReference type="WBParaSite" id="SPAL_0001079100.1"/>
    </source>
</evidence>
<dbReference type="WBParaSite" id="SPAL_0001079100.1">
    <property type="protein sequence ID" value="SPAL_0001079100.1"/>
    <property type="gene ID" value="SPAL_0001079100"/>
</dbReference>
<sequence length="208" mass="24221">MPVIPQYTLTYFDLMGKAEVTRMLFNYAGVKFTDKRVKFEDWPALKEKQPFGQLPVLEVDGKILFQSRAIEKFLARQFGLIGDDDFEAAQVDQYILSVDDVMNNLRPAFFEKDPTKKAELLKKLFEEHGVPGLKRFEGFLKKNGSGYFVGKKITLADFAVFQSLLYFKKLISESVLNDFPELEKFYDRVSKNEQLKPYLQTREEKLFP</sequence>
<dbReference type="Gene3D" id="1.20.1050.10">
    <property type="match status" value="1"/>
</dbReference>
<dbReference type="SFLD" id="SFLDG01205">
    <property type="entry name" value="AMPS.1"/>
    <property type="match status" value="1"/>
</dbReference>
<dbReference type="InterPro" id="IPR036249">
    <property type="entry name" value="Thioredoxin-like_sf"/>
</dbReference>
<dbReference type="SUPFAM" id="SSF52833">
    <property type="entry name" value="Thioredoxin-like"/>
    <property type="match status" value="1"/>
</dbReference>
<dbReference type="FunFam" id="1.20.1050.10:FF:000030">
    <property type="entry name" value="Glutathione S-transferase S1"/>
    <property type="match status" value="1"/>
</dbReference>
<evidence type="ECO:0000313" key="3">
    <source>
        <dbReference type="Proteomes" id="UP000046392"/>
    </source>
</evidence>
<dbReference type="InterPro" id="IPR050213">
    <property type="entry name" value="GST_superfamily"/>
</dbReference>